<dbReference type="Gene3D" id="3.90.1150.10">
    <property type="entry name" value="Aspartate Aminotransferase, domain 1"/>
    <property type="match status" value="1"/>
</dbReference>
<proteinExistence type="inferred from homology"/>
<evidence type="ECO:0000313" key="6">
    <source>
        <dbReference type="Proteomes" id="UP001207408"/>
    </source>
</evidence>
<accession>A0AAE3MC50</accession>
<dbReference type="GO" id="GO:0006520">
    <property type="term" value="P:amino acid metabolic process"/>
    <property type="evidence" value="ECO:0007669"/>
    <property type="project" value="InterPro"/>
</dbReference>
<dbReference type="Proteomes" id="UP001207408">
    <property type="component" value="Unassembled WGS sequence"/>
</dbReference>
<gene>
    <name evidence="5" type="ORF">OM074_04420</name>
</gene>
<comment type="caution">
    <text evidence="5">The sequence shown here is derived from an EMBL/GenBank/DDBJ whole genome shotgun (WGS) entry which is preliminary data.</text>
</comment>
<dbReference type="EMBL" id="JAPDPI010000006">
    <property type="protein sequence ID" value="MCW3804859.1"/>
    <property type="molecule type" value="Genomic_DNA"/>
</dbReference>
<evidence type="ECO:0000256" key="1">
    <source>
        <dbReference type="ARBA" id="ARBA00001933"/>
    </source>
</evidence>
<dbReference type="AlphaFoldDB" id="A0AAE3MC50"/>
<dbReference type="InterPro" id="IPR015422">
    <property type="entry name" value="PyrdxlP-dep_Trfase_small"/>
</dbReference>
<keyword evidence="6" id="KW-1185">Reference proteome</keyword>
<sequence length="344" mass="38272">MSSIRGFASDNNSGVHPEVLNAISKANGGHVVGYGDDAYTKGAIDKFREVFGEKTDVFFVYNGTGANVIAIQALARPFNAVICPDTAHINVDECGAPEKISGCKLLPVETQDGKITVEGFQKYMHAFGFEHHAQPKIISITQATELGTVYSIGEIKKIADFAHSKGMFLHMDGARIANAAVSLNCSLKEMTVDAGVDVLSFGGTKNGLMFGEAVLFFNMDTEVVKYIRKQTAQLHSKMRYTSAQFMAILSNDLWKRNAEHANQMAQKLAKKLSGIEEVEITQKVESNGVFAKVPKDIIEPLQKEFFFYVWNEERSEVRWMTSFDTQEEDIDRFVTLMKDLLNKR</sequence>
<evidence type="ECO:0000313" key="5">
    <source>
        <dbReference type="EMBL" id="MCW3804859.1"/>
    </source>
</evidence>
<dbReference type="RefSeq" id="WP_301198081.1">
    <property type="nucleotide sequence ID" value="NZ_JAPDPI010000006.1"/>
</dbReference>
<dbReference type="Gene3D" id="3.40.640.10">
    <property type="entry name" value="Type I PLP-dependent aspartate aminotransferase-like (Major domain)"/>
    <property type="match status" value="1"/>
</dbReference>
<evidence type="ECO:0000259" key="4">
    <source>
        <dbReference type="Pfam" id="PF01212"/>
    </source>
</evidence>
<keyword evidence="3" id="KW-0663">Pyridoxal phosphate</keyword>
<dbReference type="InterPro" id="IPR001597">
    <property type="entry name" value="ArAA_b-elim_lyase/Thr_aldolase"/>
</dbReference>
<organism evidence="5 6">
    <name type="scientific">Plebeiibacterium marinum</name>
    <dbReference type="NCBI Taxonomy" id="2992111"/>
    <lineage>
        <taxon>Bacteria</taxon>
        <taxon>Pseudomonadati</taxon>
        <taxon>Bacteroidota</taxon>
        <taxon>Bacteroidia</taxon>
        <taxon>Marinilabiliales</taxon>
        <taxon>Marinilabiliaceae</taxon>
        <taxon>Plebeiibacterium</taxon>
    </lineage>
</organism>
<dbReference type="GO" id="GO:0016829">
    <property type="term" value="F:lyase activity"/>
    <property type="evidence" value="ECO:0007669"/>
    <property type="project" value="InterPro"/>
</dbReference>
<evidence type="ECO:0000256" key="3">
    <source>
        <dbReference type="ARBA" id="ARBA00022898"/>
    </source>
</evidence>
<name>A0AAE3MC50_9BACT</name>
<protein>
    <submittedName>
        <fullName evidence="5">Low specificity L-threonine aldolase</fullName>
    </submittedName>
</protein>
<evidence type="ECO:0000256" key="2">
    <source>
        <dbReference type="ARBA" id="ARBA00006966"/>
    </source>
</evidence>
<dbReference type="InterPro" id="IPR015424">
    <property type="entry name" value="PyrdxlP-dep_Trfase"/>
</dbReference>
<comment type="cofactor">
    <cofactor evidence="1">
        <name>pyridoxal 5'-phosphate</name>
        <dbReference type="ChEBI" id="CHEBI:597326"/>
    </cofactor>
</comment>
<comment type="similarity">
    <text evidence="2">Belongs to the threonine aldolase family.</text>
</comment>
<reference evidence="5" key="1">
    <citation type="submission" date="2022-10" db="EMBL/GenBank/DDBJ databases">
        <authorList>
            <person name="Yu W.X."/>
        </authorList>
    </citation>
    <scope>NUCLEOTIDE SEQUENCE</scope>
    <source>
        <strain evidence="5">D04</strain>
    </source>
</reference>
<dbReference type="PANTHER" id="PTHR48097">
    <property type="entry name" value="L-THREONINE ALDOLASE-RELATED"/>
    <property type="match status" value="1"/>
</dbReference>
<dbReference type="SUPFAM" id="SSF53383">
    <property type="entry name" value="PLP-dependent transferases"/>
    <property type="match status" value="1"/>
</dbReference>
<dbReference type="InterPro" id="IPR015421">
    <property type="entry name" value="PyrdxlP-dep_Trfase_major"/>
</dbReference>
<dbReference type="PANTHER" id="PTHR48097:SF5">
    <property type="entry name" value="LOW SPECIFICITY L-THREONINE ALDOLASE"/>
    <property type="match status" value="1"/>
</dbReference>
<dbReference type="Pfam" id="PF01212">
    <property type="entry name" value="Beta_elim_lyase"/>
    <property type="match status" value="1"/>
</dbReference>
<dbReference type="CDD" id="cd06502">
    <property type="entry name" value="TA_like"/>
    <property type="match status" value="1"/>
</dbReference>
<feature type="domain" description="Aromatic amino acid beta-eliminating lyase/threonine aldolase" evidence="4">
    <location>
        <begin position="7"/>
        <end position="292"/>
    </location>
</feature>